<dbReference type="EC" id="3.6.1.11" evidence="2"/>
<protein>
    <submittedName>
        <fullName evidence="2">Exopolyphosphatase</fullName>
        <ecNumber evidence="2">3.6.1.11</ecNumber>
        <ecNumber evidence="2">3.6.1.40</ecNumber>
    </submittedName>
</protein>
<dbReference type="OrthoDB" id="9807195at2"/>
<dbReference type="CDD" id="cd24054">
    <property type="entry name" value="ASKHA_NBD_AaPPX-GppA_MtPPX2-like"/>
    <property type="match status" value="1"/>
</dbReference>
<dbReference type="GO" id="GO:0008894">
    <property type="term" value="F:guanosine-5'-triphosphate,3'-diphosphate diphosphatase activity"/>
    <property type="evidence" value="ECO:0007669"/>
    <property type="project" value="UniProtKB-EC"/>
</dbReference>
<dbReference type="Pfam" id="PF02541">
    <property type="entry name" value="Ppx-GppA"/>
    <property type="match status" value="1"/>
</dbReference>
<dbReference type="Proteomes" id="UP000231637">
    <property type="component" value="Chromosome"/>
</dbReference>
<gene>
    <name evidence="2" type="ORF">Ga0123462_0594</name>
</gene>
<dbReference type="PANTHER" id="PTHR30005">
    <property type="entry name" value="EXOPOLYPHOSPHATASE"/>
    <property type="match status" value="1"/>
</dbReference>
<dbReference type="InterPro" id="IPR003695">
    <property type="entry name" value="Ppx_GppA_N"/>
</dbReference>
<name>A0A2K8L957_9PROT</name>
<sequence>MSESAYAAIDSGSNTFRLLIAEPSKGRLPWREIDYAHRITRLGEGLHHTGRLSEAGMQRAIAAYREFALLLQKHGVPAERTFAAATAAVREAENGQAFCEQVKSETGLEIRVISGEDEARMSLNGACSALNTNMLDDMLLFDIGGGSTEFIRARNMVRIDDISCKLGVVRLVEAHLHSDPPSPEDYSALKQAADAHLTEVEAFWPDRLAPTHLVGTAGTVTTLAATALDLFPYDAEKINNYRMSRHAFLSLRDRLLALTHEERLNVRTIEAGRADLIIAGLAIIESVMDRWNYDALVSVDAGLLEGLWLEVADQQRT</sequence>
<dbReference type="EC" id="3.6.1.40" evidence="2"/>
<evidence type="ECO:0000313" key="3">
    <source>
        <dbReference type="Proteomes" id="UP000231637"/>
    </source>
</evidence>
<dbReference type="RefSeq" id="WP_100264923.1">
    <property type="nucleotide sequence ID" value="NZ_CP018800.1"/>
</dbReference>
<dbReference type="InterPro" id="IPR043129">
    <property type="entry name" value="ATPase_NBD"/>
</dbReference>
<reference evidence="2 3" key="1">
    <citation type="submission" date="2016-12" db="EMBL/GenBank/DDBJ databases">
        <title>Isolation and genomic insights into novel planktonic Zetaproteobacteria from stratified waters of the Chesapeake Bay.</title>
        <authorList>
            <person name="McAllister S.M."/>
            <person name="Kato S."/>
            <person name="Chan C.S."/>
            <person name="Chiu B.K."/>
            <person name="Field E.K."/>
        </authorList>
    </citation>
    <scope>NUCLEOTIDE SEQUENCE [LARGE SCALE GENOMIC DNA]</scope>
    <source>
        <strain evidence="2 3">CP-8</strain>
    </source>
</reference>
<dbReference type="PANTHER" id="PTHR30005:SF0">
    <property type="entry name" value="RETROGRADE REGULATION PROTEIN 2"/>
    <property type="match status" value="1"/>
</dbReference>
<dbReference type="EMBL" id="CP018800">
    <property type="protein sequence ID" value="ATX81464.1"/>
    <property type="molecule type" value="Genomic_DNA"/>
</dbReference>
<dbReference type="KEGG" id="mfn:Ga0123462_0594"/>
<evidence type="ECO:0000259" key="1">
    <source>
        <dbReference type="Pfam" id="PF02541"/>
    </source>
</evidence>
<feature type="domain" description="Ppx/GppA phosphatase N-terminal" evidence="1">
    <location>
        <begin position="37"/>
        <end position="312"/>
    </location>
</feature>
<evidence type="ECO:0000313" key="2">
    <source>
        <dbReference type="EMBL" id="ATX81464.1"/>
    </source>
</evidence>
<organism evidence="2 3">
    <name type="scientific">Mariprofundus ferrinatatus</name>
    <dbReference type="NCBI Taxonomy" id="1921087"/>
    <lineage>
        <taxon>Bacteria</taxon>
        <taxon>Pseudomonadati</taxon>
        <taxon>Pseudomonadota</taxon>
        <taxon>Candidatius Mariprofundia</taxon>
        <taxon>Mariprofundales</taxon>
        <taxon>Mariprofundaceae</taxon>
        <taxon>Mariprofundus</taxon>
    </lineage>
</organism>
<dbReference type="SUPFAM" id="SSF53067">
    <property type="entry name" value="Actin-like ATPase domain"/>
    <property type="match status" value="2"/>
</dbReference>
<keyword evidence="2" id="KW-0378">Hydrolase</keyword>
<dbReference type="AlphaFoldDB" id="A0A2K8L957"/>
<dbReference type="Gene3D" id="3.30.420.150">
    <property type="entry name" value="Exopolyphosphatase. Domain 2"/>
    <property type="match status" value="1"/>
</dbReference>
<dbReference type="Gene3D" id="3.30.420.40">
    <property type="match status" value="1"/>
</dbReference>
<accession>A0A2K8L957</accession>
<dbReference type="GO" id="GO:0004309">
    <property type="term" value="F:exopolyphosphatase activity"/>
    <property type="evidence" value="ECO:0007669"/>
    <property type="project" value="UniProtKB-EC"/>
</dbReference>
<proteinExistence type="predicted"/>
<dbReference type="InterPro" id="IPR050273">
    <property type="entry name" value="GppA/Ppx_hydrolase"/>
</dbReference>
<keyword evidence="3" id="KW-1185">Reference proteome</keyword>